<feature type="transmembrane region" description="Helical" evidence="1">
    <location>
        <begin position="68"/>
        <end position="87"/>
    </location>
</feature>
<feature type="transmembrane region" description="Helical" evidence="1">
    <location>
        <begin position="43"/>
        <end position="61"/>
    </location>
</feature>
<keyword evidence="1" id="KW-0812">Transmembrane</keyword>
<keyword evidence="2" id="KW-0560">Oxidoreductase</keyword>
<dbReference type="Proteomes" id="UP000255106">
    <property type="component" value="Unassembled WGS sequence"/>
</dbReference>
<proteinExistence type="predicted"/>
<feature type="transmembrane region" description="Helical" evidence="1">
    <location>
        <begin position="16"/>
        <end position="37"/>
    </location>
</feature>
<evidence type="ECO:0000313" key="3">
    <source>
        <dbReference type="Proteomes" id="UP000255106"/>
    </source>
</evidence>
<feature type="transmembrane region" description="Helical" evidence="1">
    <location>
        <begin position="93"/>
        <end position="113"/>
    </location>
</feature>
<evidence type="ECO:0000313" key="2">
    <source>
        <dbReference type="EMBL" id="STQ11967.1"/>
    </source>
</evidence>
<gene>
    <name evidence="2" type="primary">quiA_1</name>
    <name evidence="2" type="ORF">NCTC10005_04749</name>
</gene>
<protein>
    <submittedName>
        <fullName evidence="2">Quinate dehydrogenase</fullName>
        <ecNumber evidence="2">1.1.5.8</ecNumber>
    </submittedName>
</protein>
<accession>A0A377LZY6</accession>
<feature type="transmembrane region" description="Helical" evidence="1">
    <location>
        <begin position="125"/>
        <end position="146"/>
    </location>
</feature>
<keyword evidence="1" id="KW-0472">Membrane</keyword>
<evidence type="ECO:0000256" key="1">
    <source>
        <dbReference type="SAM" id="Phobius"/>
    </source>
</evidence>
<name>A0A377LZY6_ENTCL</name>
<dbReference type="EC" id="1.1.5.8" evidence="2"/>
<dbReference type="AlphaFoldDB" id="A0A377LZY6"/>
<keyword evidence="1" id="KW-1133">Transmembrane helix</keyword>
<reference evidence="2 3" key="1">
    <citation type="submission" date="2018-06" db="EMBL/GenBank/DDBJ databases">
        <authorList>
            <consortium name="Pathogen Informatics"/>
            <person name="Doyle S."/>
        </authorList>
    </citation>
    <scope>NUCLEOTIDE SEQUENCE [LARGE SCALE GENOMIC DNA]</scope>
    <source>
        <strain evidence="2 3">NCTC10005</strain>
    </source>
</reference>
<dbReference type="GO" id="GO:0047519">
    <property type="term" value="F:quinate dehydrogenase (quinone) activity"/>
    <property type="evidence" value="ECO:0007669"/>
    <property type="project" value="UniProtKB-EC"/>
</dbReference>
<sequence length="197" mass="21141">MAFGSAPRGIPRILQWLLAGLMAIVGLAVGGLGFKLVTVGGSGYFLIMGVVMVIAAILIFINRSSGIVLYGIAFIASLFWAVSDAGWDFWPLFSRLFTFAVLAFLCALVWPFLRAANRATPVKKGPAFGVAALLAVAMLVSLGWMFKPQTLVAANEPVPVKPVAAGEQQKNWEHWVTPPTGIVLRPLTRLTSRTLTS</sequence>
<organism evidence="2 3">
    <name type="scientific">Enterobacter cloacae</name>
    <dbReference type="NCBI Taxonomy" id="550"/>
    <lineage>
        <taxon>Bacteria</taxon>
        <taxon>Pseudomonadati</taxon>
        <taxon>Pseudomonadota</taxon>
        <taxon>Gammaproteobacteria</taxon>
        <taxon>Enterobacterales</taxon>
        <taxon>Enterobacteriaceae</taxon>
        <taxon>Enterobacter</taxon>
        <taxon>Enterobacter cloacae complex</taxon>
    </lineage>
</organism>
<dbReference type="EMBL" id="UGJB01000004">
    <property type="protein sequence ID" value="STQ11967.1"/>
    <property type="molecule type" value="Genomic_DNA"/>
</dbReference>